<sequence>MDGRTSWFSDSADVVARNAIGPINIRTAMRYLRSSQGF</sequence>
<gene>
    <name evidence="1" type="ORF">I553_9397</name>
</gene>
<dbReference type="EMBL" id="JAOB01000011">
    <property type="protein sequence ID" value="EUA73241.1"/>
    <property type="molecule type" value="Genomic_DNA"/>
</dbReference>
<dbReference type="PATRIC" id="fig|1299334.3.peg.911"/>
<organism evidence="1">
    <name type="scientific">Mycobacterium xenopi 4042</name>
    <dbReference type="NCBI Taxonomy" id="1299334"/>
    <lineage>
        <taxon>Bacteria</taxon>
        <taxon>Bacillati</taxon>
        <taxon>Actinomycetota</taxon>
        <taxon>Actinomycetes</taxon>
        <taxon>Mycobacteriales</taxon>
        <taxon>Mycobacteriaceae</taxon>
        <taxon>Mycobacterium</taxon>
    </lineage>
</organism>
<protein>
    <submittedName>
        <fullName evidence="1">Uncharacterized protein</fullName>
    </submittedName>
</protein>
<accession>X8DZ33</accession>
<proteinExistence type="predicted"/>
<comment type="caution">
    <text evidence="1">The sequence shown here is derived from an EMBL/GenBank/DDBJ whole genome shotgun (WGS) entry which is preliminary data.</text>
</comment>
<name>X8DZ33_MYCXE</name>
<reference evidence="1" key="1">
    <citation type="submission" date="2014-01" db="EMBL/GenBank/DDBJ databases">
        <authorList>
            <person name="Brown-Elliot B."/>
            <person name="Wallace R."/>
            <person name="Lenaerts A."/>
            <person name="Ordway D."/>
            <person name="DeGroote M.A."/>
            <person name="Parker T."/>
            <person name="Sizemore C."/>
            <person name="Tallon L.J."/>
            <person name="Sadzewicz L.K."/>
            <person name="Sengamalay N."/>
            <person name="Fraser C.M."/>
            <person name="Hine E."/>
            <person name="Shefchek K.A."/>
            <person name="Das S.P."/>
            <person name="Tettelin H."/>
        </authorList>
    </citation>
    <scope>NUCLEOTIDE SEQUENCE [LARGE SCALE GENOMIC DNA]</scope>
    <source>
        <strain evidence="1">4042</strain>
    </source>
</reference>
<evidence type="ECO:0000313" key="1">
    <source>
        <dbReference type="EMBL" id="EUA73241.1"/>
    </source>
</evidence>
<dbReference type="AlphaFoldDB" id="X8DZ33"/>